<dbReference type="Proteomes" id="UP001529510">
    <property type="component" value="Unassembled WGS sequence"/>
</dbReference>
<feature type="domain" description="Laminin IV type A" evidence="5">
    <location>
        <begin position="9"/>
        <end position="60"/>
    </location>
</feature>
<reference evidence="6 7" key="1">
    <citation type="submission" date="2024-05" db="EMBL/GenBank/DDBJ databases">
        <title>Genome sequencing and assembly of Indian major carp, Cirrhinus mrigala (Hamilton, 1822).</title>
        <authorList>
            <person name="Mohindra V."/>
            <person name="Chowdhury L.M."/>
            <person name="Lal K."/>
            <person name="Jena J.K."/>
        </authorList>
    </citation>
    <scope>NUCLEOTIDE SEQUENCE [LARGE SCALE GENOMIC DNA]</scope>
    <source>
        <strain evidence="6">CM1030</strain>
        <tissue evidence="6">Blood</tissue>
    </source>
</reference>
<evidence type="ECO:0000256" key="3">
    <source>
        <dbReference type="ARBA" id="ARBA00023157"/>
    </source>
</evidence>
<sequence>SLSAHLLLNAHTEQRVSLQMLPHVFMDAHGGSSVQRDELMTVLADVAALRVRAHLEDSAEGSL</sequence>
<feature type="non-terminal residue" evidence="6">
    <location>
        <position position="1"/>
    </location>
</feature>
<proteinExistence type="predicted"/>
<evidence type="ECO:0000313" key="6">
    <source>
        <dbReference type="EMBL" id="KAL0156031.1"/>
    </source>
</evidence>
<dbReference type="InterPro" id="IPR000034">
    <property type="entry name" value="Laminin_IV"/>
</dbReference>
<gene>
    <name evidence="6" type="ORF">M9458_047277</name>
</gene>
<evidence type="ECO:0000259" key="5">
    <source>
        <dbReference type="Pfam" id="PF00052"/>
    </source>
</evidence>
<keyword evidence="4" id="KW-0325">Glycoprotein</keyword>
<keyword evidence="2" id="KW-0677">Repeat</keyword>
<dbReference type="Pfam" id="PF00052">
    <property type="entry name" value="Laminin_B"/>
    <property type="match status" value="1"/>
</dbReference>
<comment type="caution">
    <text evidence="6">The sequence shown here is derived from an EMBL/GenBank/DDBJ whole genome shotgun (WGS) entry which is preliminary data.</text>
</comment>
<feature type="non-terminal residue" evidence="6">
    <location>
        <position position="63"/>
    </location>
</feature>
<evidence type="ECO:0000256" key="1">
    <source>
        <dbReference type="ARBA" id="ARBA00022729"/>
    </source>
</evidence>
<name>A0ABD0N528_CIRMR</name>
<dbReference type="AlphaFoldDB" id="A0ABD0N528"/>
<dbReference type="EMBL" id="JAMKFB020000024">
    <property type="protein sequence ID" value="KAL0156031.1"/>
    <property type="molecule type" value="Genomic_DNA"/>
</dbReference>
<keyword evidence="7" id="KW-1185">Reference proteome</keyword>
<keyword evidence="3" id="KW-1015">Disulfide bond</keyword>
<accession>A0ABD0N528</accession>
<protein>
    <recommendedName>
        <fullName evidence="5">Laminin IV type A domain-containing protein</fullName>
    </recommendedName>
</protein>
<evidence type="ECO:0000256" key="4">
    <source>
        <dbReference type="ARBA" id="ARBA00023180"/>
    </source>
</evidence>
<evidence type="ECO:0000256" key="2">
    <source>
        <dbReference type="ARBA" id="ARBA00022737"/>
    </source>
</evidence>
<evidence type="ECO:0000313" key="7">
    <source>
        <dbReference type="Proteomes" id="UP001529510"/>
    </source>
</evidence>
<keyword evidence="1" id="KW-0732">Signal</keyword>
<organism evidence="6 7">
    <name type="scientific">Cirrhinus mrigala</name>
    <name type="common">Mrigala</name>
    <dbReference type="NCBI Taxonomy" id="683832"/>
    <lineage>
        <taxon>Eukaryota</taxon>
        <taxon>Metazoa</taxon>
        <taxon>Chordata</taxon>
        <taxon>Craniata</taxon>
        <taxon>Vertebrata</taxon>
        <taxon>Euteleostomi</taxon>
        <taxon>Actinopterygii</taxon>
        <taxon>Neopterygii</taxon>
        <taxon>Teleostei</taxon>
        <taxon>Ostariophysi</taxon>
        <taxon>Cypriniformes</taxon>
        <taxon>Cyprinidae</taxon>
        <taxon>Labeoninae</taxon>
        <taxon>Labeonini</taxon>
        <taxon>Cirrhinus</taxon>
    </lineage>
</organism>